<dbReference type="RefSeq" id="WP_008854679.1">
    <property type="nucleotide sequence ID" value="NZ_AGFR01000009.1"/>
</dbReference>
<proteinExistence type="predicted"/>
<sequence length="130" mass="15441">MSIQLNDPLELKLEEIDIDNYLPSIQFSFQIKAKQFLCVLEFQGEIWIKCDNWDHFVNDLKSLEKISTLRDMNDSFLLQITKKEQGAEFFLSVSYENIQKNIITSSYKMDISDDLLICVKERFAAYPKWW</sequence>
<reference evidence="1 2" key="1">
    <citation type="submission" date="2011-10" db="EMBL/GenBank/DDBJ databases">
        <title>Genome Sequence of Commensalibacter intestini A911, isolated from Drosophila gut.</title>
        <authorList>
            <person name="Lee W.-J."/>
            <person name="Kim E.-K."/>
        </authorList>
    </citation>
    <scope>NUCLEOTIDE SEQUENCE [LARGE SCALE GENOMIC DNA]</scope>
    <source>
        <strain evidence="1 2">A911</strain>
    </source>
</reference>
<gene>
    <name evidence="1" type="ORF">CIN_16890</name>
</gene>
<protein>
    <submittedName>
        <fullName evidence="1">Uncharacterized protein</fullName>
    </submittedName>
</protein>
<comment type="caution">
    <text evidence="1">The sequence shown here is derived from an EMBL/GenBank/DDBJ whole genome shotgun (WGS) entry which is preliminary data.</text>
</comment>
<dbReference type="AlphaFoldDB" id="G6F243"/>
<dbReference type="OrthoDB" id="8617687at2"/>
<name>G6F243_9PROT</name>
<dbReference type="Proteomes" id="UP000005939">
    <property type="component" value="Unassembled WGS sequence"/>
</dbReference>
<dbReference type="STRING" id="1088868.CIN_16890"/>
<accession>G6F243</accession>
<organism evidence="1 2">
    <name type="scientific">Commensalibacter intestini A911</name>
    <dbReference type="NCBI Taxonomy" id="1088868"/>
    <lineage>
        <taxon>Bacteria</taxon>
        <taxon>Pseudomonadati</taxon>
        <taxon>Pseudomonadota</taxon>
        <taxon>Alphaproteobacteria</taxon>
        <taxon>Acetobacterales</taxon>
        <taxon>Acetobacteraceae</taxon>
    </lineage>
</organism>
<evidence type="ECO:0000313" key="1">
    <source>
        <dbReference type="EMBL" id="EHD13497.1"/>
    </source>
</evidence>
<dbReference type="eggNOG" id="ENOG5033WJF">
    <property type="taxonomic scope" value="Bacteria"/>
</dbReference>
<evidence type="ECO:0000313" key="2">
    <source>
        <dbReference type="Proteomes" id="UP000005939"/>
    </source>
</evidence>
<dbReference type="EMBL" id="AGFR01000009">
    <property type="protein sequence ID" value="EHD13497.1"/>
    <property type="molecule type" value="Genomic_DNA"/>
</dbReference>